<dbReference type="EMBL" id="VEPZ02000998">
    <property type="protein sequence ID" value="KAE8703663.1"/>
    <property type="molecule type" value="Genomic_DNA"/>
</dbReference>
<dbReference type="AlphaFoldDB" id="A0A6A3AIK8"/>
<organism evidence="1 2">
    <name type="scientific">Hibiscus syriacus</name>
    <name type="common">Rose of Sharon</name>
    <dbReference type="NCBI Taxonomy" id="106335"/>
    <lineage>
        <taxon>Eukaryota</taxon>
        <taxon>Viridiplantae</taxon>
        <taxon>Streptophyta</taxon>
        <taxon>Embryophyta</taxon>
        <taxon>Tracheophyta</taxon>
        <taxon>Spermatophyta</taxon>
        <taxon>Magnoliopsida</taxon>
        <taxon>eudicotyledons</taxon>
        <taxon>Gunneridae</taxon>
        <taxon>Pentapetalae</taxon>
        <taxon>rosids</taxon>
        <taxon>malvids</taxon>
        <taxon>Malvales</taxon>
        <taxon>Malvaceae</taxon>
        <taxon>Malvoideae</taxon>
        <taxon>Hibiscus</taxon>
    </lineage>
</organism>
<proteinExistence type="predicted"/>
<accession>A0A6A3AIK8</accession>
<protein>
    <submittedName>
        <fullName evidence="1">ABI-1-like 1 isoform 2</fullName>
    </submittedName>
</protein>
<comment type="caution">
    <text evidence="1">The sequence shown here is derived from an EMBL/GenBank/DDBJ whole genome shotgun (WGS) entry which is preliminary data.</text>
</comment>
<evidence type="ECO:0000313" key="1">
    <source>
        <dbReference type="EMBL" id="KAE8703663.1"/>
    </source>
</evidence>
<gene>
    <name evidence="1" type="ORF">F3Y22_tig00110467pilonHSYRG00225</name>
</gene>
<name>A0A6A3AIK8_HIBSY</name>
<keyword evidence="2" id="KW-1185">Reference proteome</keyword>
<sequence length="105" mass="11691">MLQLFPCNNKISKSLGHASEVFQLFDNGYDTRTKSSASPFPVSTALVPTLCIMHRESEGSKPMMGFGSFDNQKHPIIRAPVRRKSLLSVFFVKPKAMKLKAGYVV</sequence>
<reference evidence="1" key="1">
    <citation type="submission" date="2019-09" db="EMBL/GenBank/DDBJ databases">
        <title>Draft genome information of white flower Hibiscus syriacus.</title>
        <authorList>
            <person name="Kim Y.-M."/>
        </authorList>
    </citation>
    <scope>NUCLEOTIDE SEQUENCE [LARGE SCALE GENOMIC DNA]</scope>
    <source>
        <strain evidence="1">YM2019G1</strain>
    </source>
</reference>
<dbReference type="Proteomes" id="UP000436088">
    <property type="component" value="Unassembled WGS sequence"/>
</dbReference>
<evidence type="ECO:0000313" key="2">
    <source>
        <dbReference type="Proteomes" id="UP000436088"/>
    </source>
</evidence>